<evidence type="ECO:0000313" key="5">
    <source>
        <dbReference type="Proteomes" id="UP000000719"/>
    </source>
</evidence>
<dbReference type="Pfam" id="PF13181">
    <property type="entry name" value="TPR_8"/>
    <property type="match status" value="1"/>
</dbReference>
<gene>
    <name evidence="4" type="ordered locus">Hore_19680</name>
</gene>
<name>B8CZJ6_HALOH</name>
<evidence type="ECO:0000256" key="3">
    <source>
        <dbReference type="PROSITE-ProRule" id="PRU00339"/>
    </source>
</evidence>
<dbReference type="InterPro" id="IPR011990">
    <property type="entry name" value="TPR-like_helical_dom_sf"/>
</dbReference>
<keyword evidence="2 3" id="KW-0802">TPR repeat</keyword>
<accession>B8CZJ6</accession>
<evidence type="ECO:0000256" key="2">
    <source>
        <dbReference type="ARBA" id="ARBA00022803"/>
    </source>
</evidence>
<dbReference type="AlphaFoldDB" id="B8CZJ6"/>
<proteinExistence type="predicted"/>
<dbReference type="SUPFAM" id="SSF48452">
    <property type="entry name" value="TPR-like"/>
    <property type="match status" value="1"/>
</dbReference>
<dbReference type="Gene3D" id="1.25.40.10">
    <property type="entry name" value="Tetratricopeptide repeat domain"/>
    <property type="match status" value="1"/>
</dbReference>
<protein>
    <submittedName>
        <fullName evidence="4">Uncharacterized protein</fullName>
    </submittedName>
</protein>
<dbReference type="InterPro" id="IPR019734">
    <property type="entry name" value="TPR_rpt"/>
</dbReference>
<dbReference type="PROSITE" id="PS50005">
    <property type="entry name" value="TPR"/>
    <property type="match status" value="1"/>
</dbReference>
<keyword evidence="1" id="KW-0677">Repeat</keyword>
<evidence type="ECO:0000313" key="4">
    <source>
        <dbReference type="EMBL" id="ACL70715.1"/>
    </source>
</evidence>
<dbReference type="PANTHER" id="PTHR44943">
    <property type="entry name" value="CELLULOSE SYNTHASE OPERON PROTEIN C"/>
    <property type="match status" value="1"/>
</dbReference>
<dbReference type="PANTHER" id="PTHR44943:SF8">
    <property type="entry name" value="TPR REPEAT-CONTAINING PROTEIN MJ0263"/>
    <property type="match status" value="1"/>
</dbReference>
<dbReference type="eggNOG" id="COG0457">
    <property type="taxonomic scope" value="Bacteria"/>
</dbReference>
<dbReference type="KEGG" id="hor:Hore_19680"/>
<organism evidence="4 5">
    <name type="scientific">Halothermothrix orenii (strain H 168 / OCM 544 / DSM 9562)</name>
    <dbReference type="NCBI Taxonomy" id="373903"/>
    <lineage>
        <taxon>Bacteria</taxon>
        <taxon>Bacillati</taxon>
        <taxon>Bacillota</taxon>
        <taxon>Clostridia</taxon>
        <taxon>Halanaerobiales</taxon>
        <taxon>Halothermotrichaceae</taxon>
        <taxon>Halothermothrix</taxon>
    </lineage>
</organism>
<dbReference type="EMBL" id="CP001098">
    <property type="protein sequence ID" value="ACL70715.1"/>
    <property type="molecule type" value="Genomic_DNA"/>
</dbReference>
<keyword evidence="5" id="KW-1185">Reference proteome</keyword>
<dbReference type="Proteomes" id="UP000000719">
    <property type="component" value="Chromosome"/>
</dbReference>
<dbReference type="HOGENOM" id="CLU_1029618_0_0_9"/>
<dbReference type="InterPro" id="IPR051685">
    <property type="entry name" value="Ycf3/AcsC/BcsC/TPR_MFPF"/>
</dbReference>
<reference evidence="4 5" key="1">
    <citation type="journal article" date="2009" name="PLoS ONE">
        <title>Genome analysis of the anaerobic thermohalophilic bacterium Halothermothrix orenii.</title>
        <authorList>
            <person name="Mavromatis K."/>
            <person name="Ivanova N."/>
            <person name="Anderson I."/>
            <person name="Lykidis A."/>
            <person name="Hooper S.D."/>
            <person name="Sun H."/>
            <person name="Kunin V."/>
            <person name="Lapidus A."/>
            <person name="Hugenholtz P."/>
            <person name="Patel B."/>
            <person name="Kyrpides N.C."/>
        </authorList>
    </citation>
    <scope>NUCLEOTIDE SEQUENCE [LARGE SCALE GENOMIC DNA]</scope>
    <source>
        <strain evidence="5">H 168 / OCM 544 / DSM 9562</strain>
    </source>
</reference>
<feature type="repeat" description="TPR" evidence="3">
    <location>
        <begin position="219"/>
        <end position="252"/>
    </location>
</feature>
<dbReference type="RefSeq" id="WP_015923684.1">
    <property type="nucleotide sequence ID" value="NC_011899.1"/>
</dbReference>
<evidence type="ECO:0000256" key="1">
    <source>
        <dbReference type="ARBA" id="ARBA00022737"/>
    </source>
</evidence>
<dbReference type="STRING" id="373903.Hore_19680"/>
<sequence>MLKRFNRSNIKNIWPLKFMAMVIMVGLSLVVVSSMVQAGEESPLQKGQKLYVRARDIFYNGEGGYQEIKKIVDNCEEILSSSEDNYKKYYWQGQLKFLQGEVAEALGKQREAAVSFDKASQLARKAIDNKSDFSDAYRLMADAYMRLMNYKGSLFAVTKGPQSLKLAQKAVSLDRTNYRALNTMAIYYINAPEIGGGDVNKGIKTLQKALESNDRFDNFISYMWLATAHKKKGEASAAMRYVKKALEIYPGSGWARWLMESIKKQEGEEK</sequence>